<dbReference type="InterPro" id="IPR015915">
    <property type="entry name" value="Kelch-typ_b-propeller"/>
</dbReference>
<gene>
    <name evidence="4" type="ORF">KXQ929_LOCUS10007</name>
</gene>
<sequence>MSSPVRDGSNTSRVPSDIHIVVDNSNLFIGAQLGQGIDGQQDAAIRINVANLANIIEKDKKKLNIKTRIVGGSIPPRKARAWTEWEKCNYKCLLGDRSMNNKEVFLDDMLHAQIQKLILKNNPKEKHAEQNLILISGDGNGNDNRTSFPEVVLSALEHGWMVEVWSWQASLSTKFKDLQEKYPSKMEIKYFDTHRSKVTFKEKQKQQPQQQPQQQQQQQHTNPIQSWILLGFAWKTTGNLNVARQNHKMSILLNGKVLITGGENSGVFFKSAELYDPSTDNWTITGSMNVARYYHTASPLTNGNVLVTGRHNTVYLNSAELYNPSTGIWTITGDMSVARYYHTASTLTNGTVLVAGGRNGGILASTELY</sequence>
<dbReference type="PANTHER" id="PTHR46344:SF27">
    <property type="entry name" value="KELCH REPEAT SUPERFAMILY PROTEIN"/>
    <property type="match status" value="1"/>
</dbReference>
<evidence type="ECO:0000256" key="3">
    <source>
        <dbReference type="SAM" id="MobiDB-lite"/>
    </source>
</evidence>
<dbReference type="Gene3D" id="2.130.10.80">
    <property type="entry name" value="Galactose oxidase/kelch, beta-propeller"/>
    <property type="match status" value="1"/>
</dbReference>
<evidence type="ECO:0000256" key="2">
    <source>
        <dbReference type="ARBA" id="ARBA00022737"/>
    </source>
</evidence>
<dbReference type="PANTHER" id="PTHR46344">
    <property type="entry name" value="OS02G0202900 PROTEIN"/>
    <property type="match status" value="1"/>
</dbReference>
<dbReference type="AlphaFoldDB" id="A0A818TKQ0"/>
<dbReference type="SMART" id="SM00612">
    <property type="entry name" value="Kelch"/>
    <property type="match status" value="2"/>
</dbReference>
<protein>
    <submittedName>
        <fullName evidence="4">Uncharacterized protein</fullName>
    </submittedName>
</protein>
<accession>A0A818TKQ0</accession>
<dbReference type="Gene3D" id="2.120.10.80">
    <property type="entry name" value="Kelch-type beta propeller"/>
    <property type="match status" value="1"/>
</dbReference>
<proteinExistence type="predicted"/>
<keyword evidence="2" id="KW-0677">Repeat</keyword>
<evidence type="ECO:0000313" key="4">
    <source>
        <dbReference type="EMBL" id="CAF3685982.1"/>
    </source>
</evidence>
<dbReference type="Proteomes" id="UP000663868">
    <property type="component" value="Unassembled WGS sequence"/>
</dbReference>
<dbReference type="EMBL" id="CAJOBB010000466">
    <property type="protein sequence ID" value="CAF3685982.1"/>
    <property type="molecule type" value="Genomic_DNA"/>
</dbReference>
<dbReference type="Pfam" id="PF01344">
    <property type="entry name" value="Kelch_1"/>
    <property type="match status" value="1"/>
</dbReference>
<comment type="caution">
    <text evidence="4">The sequence shown here is derived from an EMBL/GenBank/DDBJ whole genome shotgun (WGS) entry which is preliminary data.</text>
</comment>
<dbReference type="SUPFAM" id="SSF117281">
    <property type="entry name" value="Kelch motif"/>
    <property type="match status" value="1"/>
</dbReference>
<feature type="region of interest" description="Disordered" evidence="3">
    <location>
        <begin position="199"/>
        <end position="220"/>
    </location>
</feature>
<evidence type="ECO:0000313" key="5">
    <source>
        <dbReference type="Proteomes" id="UP000663868"/>
    </source>
</evidence>
<dbReference type="Gene3D" id="3.40.50.1010">
    <property type="entry name" value="5'-nuclease"/>
    <property type="match status" value="1"/>
</dbReference>
<dbReference type="InterPro" id="IPR006652">
    <property type="entry name" value="Kelch_1"/>
</dbReference>
<name>A0A818TKQ0_9BILA</name>
<organism evidence="4 5">
    <name type="scientific">Adineta steineri</name>
    <dbReference type="NCBI Taxonomy" id="433720"/>
    <lineage>
        <taxon>Eukaryota</taxon>
        <taxon>Metazoa</taxon>
        <taxon>Spiralia</taxon>
        <taxon>Gnathifera</taxon>
        <taxon>Rotifera</taxon>
        <taxon>Eurotatoria</taxon>
        <taxon>Bdelloidea</taxon>
        <taxon>Adinetida</taxon>
        <taxon>Adinetidae</taxon>
        <taxon>Adineta</taxon>
    </lineage>
</organism>
<dbReference type="InterPro" id="IPR037293">
    <property type="entry name" value="Gal_Oxidase_central_sf"/>
</dbReference>
<feature type="compositionally biased region" description="Low complexity" evidence="3">
    <location>
        <begin position="206"/>
        <end position="219"/>
    </location>
</feature>
<evidence type="ECO:0000256" key="1">
    <source>
        <dbReference type="ARBA" id="ARBA00022441"/>
    </source>
</evidence>
<keyword evidence="1" id="KW-0880">Kelch repeat</keyword>
<reference evidence="4" key="1">
    <citation type="submission" date="2021-02" db="EMBL/GenBank/DDBJ databases">
        <authorList>
            <person name="Nowell W R."/>
        </authorList>
    </citation>
    <scope>NUCLEOTIDE SEQUENCE</scope>
</reference>